<feature type="domain" description="HhH-GPD" evidence="15">
    <location>
        <begin position="55"/>
        <end position="206"/>
    </location>
</feature>
<sequence length="364" mass="41575">MEKMRKERNKEDEARPLFGLQSMEGLLLSWYDRCRRILPWREDPQPYHVWLSEIMLQQTRVEAVKEYYSRFLRELPTIRDLAAAPEDKLLKLWEGLGYYNRVRNLQKAALACVEQYDGQLPGDFEELKRLPGVGEYTAGAIGSIAFGLPVTAVDGNVLRVMTRLTADSSDVTSPETKKRITALVQDLQPEDRPGDFNQAMMDLGATVCLPNGVPKCGSCPLSALCESRRLGSMTEFPVKPPKKPRKKEDKTVLILFSENKTALHKRGNNGVLKNLWEFPNAEGALTEKEAEIWCAEKGMKLLRTERLPSYQHVFTHVEWKLSCYGVWVSGQPEEFLWLDLEGLEQRAVPSAFRPCCEEARKRLQ</sequence>
<dbReference type="InterPro" id="IPR003265">
    <property type="entry name" value="HhH-GPD_domain"/>
</dbReference>
<dbReference type="eggNOG" id="COG1194">
    <property type="taxonomic scope" value="Bacteria"/>
</dbReference>
<dbReference type="GO" id="GO:0006284">
    <property type="term" value="P:base-excision repair"/>
    <property type="evidence" value="ECO:0007669"/>
    <property type="project" value="UniProtKB-UniRule"/>
</dbReference>
<dbReference type="GO" id="GO:0035485">
    <property type="term" value="F:adenine/guanine mispair binding"/>
    <property type="evidence" value="ECO:0007669"/>
    <property type="project" value="TreeGrafter"/>
</dbReference>
<dbReference type="InterPro" id="IPR044298">
    <property type="entry name" value="MIG/MutY"/>
</dbReference>
<dbReference type="GO" id="GO:0034039">
    <property type="term" value="F:8-oxo-7,8-dihydroguanine DNA N-glycosylase activity"/>
    <property type="evidence" value="ECO:0007669"/>
    <property type="project" value="TreeGrafter"/>
</dbReference>
<dbReference type="InterPro" id="IPR005760">
    <property type="entry name" value="A/G_AdeGlyc_MutY"/>
</dbReference>
<dbReference type="GO" id="GO:0051539">
    <property type="term" value="F:4 iron, 4 sulfur cluster binding"/>
    <property type="evidence" value="ECO:0007669"/>
    <property type="project" value="UniProtKB-UniRule"/>
</dbReference>
<name>A7VP97_9FIRM</name>
<evidence type="ECO:0000256" key="14">
    <source>
        <dbReference type="RuleBase" id="RU365096"/>
    </source>
</evidence>
<keyword evidence="7" id="KW-0479">Metal-binding</keyword>
<dbReference type="InterPro" id="IPR029119">
    <property type="entry name" value="MutY_C"/>
</dbReference>
<dbReference type="CDD" id="cd03431">
    <property type="entry name" value="NUDIX_DNA_Glycosylase_C-MutY"/>
    <property type="match status" value="1"/>
</dbReference>
<dbReference type="InterPro" id="IPR011257">
    <property type="entry name" value="DNA_glycosylase"/>
</dbReference>
<evidence type="ECO:0000259" key="15">
    <source>
        <dbReference type="SMART" id="SM00478"/>
    </source>
</evidence>
<evidence type="ECO:0000313" key="19">
    <source>
        <dbReference type="Proteomes" id="UP000220611"/>
    </source>
</evidence>
<accession>A7VP97</accession>
<dbReference type="FunFam" id="1.10.340.30:FF:000002">
    <property type="entry name" value="Adenine DNA glycosylase"/>
    <property type="match status" value="1"/>
</dbReference>
<evidence type="ECO:0000256" key="8">
    <source>
        <dbReference type="ARBA" id="ARBA00022763"/>
    </source>
</evidence>
<dbReference type="EMBL" id="NOXF01000006">
    <property type="protein sequence ID" value="PEQ24408.1"/>
    <property type="molecule type" value="Genomic_DNA"/>
</dbReference>
<evidence type="ECO:0000256" key="5">
    <source>
        <dbReference type="ARBA" id="ARBA00022023"/>
    </source>
</evidence>
<evidence type="ECO:0000313" key="18">
    <source>
        <dbReference type="Proteomes" id="UP000003490"/>
    </source>
</evidence>
<dbReference type="OrthoDB" id="9802365at2"/>
<evidence type="ECO:0000256" key="9">
    <source>
        <dbReference type="ARBA" id="ARBA00022801"/>
    </source>
</evidence>
<evidence type="ECO:0000256" key="2">
    <source>
        <dbReference type="ARBA" id="ARBA00002933"/>
    </source>
</evidence>
<dbReference type="SMART" id="SM00478">
    <property type="entry name" value="ENDO3c"/>
    <property type="match status" value="1"/>
</dbReference>
<organism evidence="16 18">
    <name type="scientific">[Clostridium] leptum DSM 753</name>
    <dbReference type="NCBI Taxonomy" id="428125"/>
    <lineage>
        <taxon>Bacteria</taxon>
        <taxon>Bacillati</taxon>
        <taxon>Bacillota</taxon>
        <taxon>Clostridia</taxon>
        <taxon>Eubacteriales</taxon>
        <taxon>Oscillospiraceae</taxon>
        <taxon>Oscillospiraceae incertae sedis</taxon>
    </lineage>
</organism>
<comment type="function">
    <text evidence="2">Adenine glycosylase active on G-A mispairs. MutY also corrects error-prone DNA synthesis past GO lesions which are due to the oxidatively damaged form of guanine: 7,8-dihydro-8-oxoguanine (8-oxo-dGTP).</text>
</comment>
<dbReference type="AlphaFoldDB" id="A7VP97"/>
<keyword evidence="6" id="KW-0004">4Fe-4S</keyword>
<evidence type="ECO:0000256" key="7">
    <source>
        <dbReference type="ARBA" id="ARBA00022723"/>
    </source>
</evidence>
<evidence type="ECO:0000256" key="10">
    <source>
        <dbReference type="ARBA" id="ARBA00023004"/>
    </source>
</evidence>
<dbReference type="NCBIfam" id="TIGR01084">
    <property type="entry name" value="mutY"/>
    <property type="match status" value="1"/>
</dbReference>
<comment type="similarity">
    <text evidence="3 14">Belongs to the Nth/MutY family.</text>
</comment>
<dbReference type="HOGENOM" id="CLU_012862_0_0_9"/>
<dbReference type="EC" id="3.2.2.31" evidence="4 14"/>
<evidence type="ECO:0000256" key="12">
    <source>
        <dbReference type="ARBA" id="ARBA00023204"/>
    </source>
</evidence>
<dbReference type="InterPro" id="IPR015797">
    <property type="entry name" value="NUDIX_hydrolase-like_dom_sf"/>
</dbReference>
<dbReference type="Pfam" id="PF00730">
    <property type="entry name" value="HhH-GPD"/>
    <property type="match status" value="1"/>
</dbReference>
<comment type="cofactor">
    <cofactor evidence="14">
        <name>[4Fe-4S] cluster</name>
        <dbReference type="ChEBI" id="CHEBI:49883"/>
    </cofactor>
    <text evidence="14">Binds 1 [4Fe-4S] cluster.</text>
</comment>
<dbReference type="Gene3D" id="3.90.79.10">
    <property type="entry name" value="Nucleoside Triphosphate Pyrophosphohydrolase"/>
    <property type="match status" value="1"/>
</dbReference>
<dbReference type="SUPFAM" id="SSF48150">
    <property type="entry name" value="DNA-glycosylase"/>
    <property type="match status" value="1"/>
</dbReference>
<dbReference type="PANTHER" id="PTHR42944:SF1">
    <property type="entry name" value="ADENINE DNA GLYCOSYLASE"/>
    <property type="match status" value="1"/>
</dbReference>
<evidence type="ECO:0000256" key="13">
    <source>
        <dbReference type="ARBA" id="ARBA00023295"/>
    </source>
</evidence>
<dbReference type="Proteomes" id="UP000220611">
    <property type="component" value="Unassembled WGS sequence"/>
</dbReference>
<proteinExistence type="inferred from homology"/>
<gene>
    <name evidence="16" type="primary">mutY</name>
    <name evidence="17" type="ORF">CH238_09430</name>
    <name evidence="16" type="ORF">CLOLEP_00373</name>
</gene>
<dbReference type="CDD" id="cd00056">
    <property type="entry name" value="ENDO3c"/>
    <property type="match status" value="1"/>
</dbReference>
<keyword evidence="12" id="KW-0234">DNA repair</keyword>
<comment type="caution">
    <text evidence="16">The sequence shown here is derived from an EMBL/GenBank/DDBJ whole genome shotgun (WGS) entry which is preliminary data.</text>
</comment>
<keyword evidence="13 14" id="KW-0326">Glycosidase</keyword>
<reference evidence="17 19" key="3">
    <citation type="submission" date="2017-07" db="EMBL/GenBank/DDBJ databases">
        <title>Prevalence of linear plasmids in Cutibacterium (Propionibacterium) acnes isolates obtained from prostatic tissue.</title>
        <authorList>
            <person name="Davidsson S."/>
            <person name="Carlsson J."/>
            <person name="Molling P."/>
            <person name="Andren O."/>
            <person name="Andersson S.-O."/>
            <person name="Brzuszkiewicz E."/>
            <person name="Poehlein A."/>
            <person name="Al-Zeer M."/>
            <person name="Brinkmann V."/>
            <person name="Scavenius C."/>
            <person name="Nazipi S."/>
            <person name="Soderquist B."/>
            <person name="Bruggemann H."/>
        </authorList>
    </citation>
    <scope>NUCLEOTIDE SEQUENCE [LARGE SCALE GENOMIC DNA]</scope>
    <source>
        <strain evidence="17 19">DSM 753</strain>
    </source>
</reference>
<dbReference type="Pfam" id="PF00633">
    <property type="entry name" value="HHH"/>
    <property type="match status" value="1"/>
</dbReference>
<dbReference type="GO" id="GO:0006298">
    <property type="term" value="P:mismatch repair"/>
    <property type="evidence" value="ECO:0007669"/>
    <property type="project" value="TreeGrafter"/>
</dbReference>
<dbReference type="Gene3D" id="1.10.1670.10">
    <property type="entry name" value="Helix-hairpin-Helix base-excision DNA repair enzymes (C-terminal)"/>
    <property type="match status" value="1"/>
</dbReference>
<evidence type="ECO:0000313" key="16">
    <source>
        <dbReference type="EMBL" id="EDO62784.1"/>
    </source>
</evidence>
<dbReference type="Pfam" id="PF14815">
    <property type="entry name" value="NUDIX_4"/>
    <property type="match status" value="1"/>
</dbReference>
<reference evidence="16 18" key="2">
    <citation type="submission" date="2007-08" db="EMBL/GenBank/DDBJ databases">
        <authorList>
            <person name="Fulton L."/>
            <person name="Clifton S."/>
            <person name="Fulton B."/>
            <person name="Xu J."/>
            <person name="Minx P."/>
            <person name="Pepin K.H."/>
            <person name="Johnson M."/>
            <person name="Thiruvilangam P."/>
            <person name="Bhonagiri V."/>
            <person name="Nash W.E."/>
            <person name="Wang C."/>
            <person name="Mardis E.R."/>
            <person name="Wilson R.K."/>
        </authorList>
    </citation>
    <scope>NUCLEOTIDE SEQUENCE [LARGE SCALE GENOMIC DNA]</scope>
    <source>
        <strain evidence="16 18">DSM 753</strain>
    </source>
</reference>
<evidence type="ECO:0000256" key="4">
    <source>
        <dbReference type="ARBA" id="ARBA00012045"/>
    </source>
</evidence>
<evidence type="ECO:0000256" key="11">
    <source>
        <dbReference type="ARBA" id="ARBA00023014"/>
    </source>
</evidence>
<evidence type="ECO:0000256" key="1">
    <source>
        <dbReference type="ARBA" id="ARBA00000843"/>
    </source>
</evidence>
<dbReference type="Proteomes" id="UP000003490">
    <property type="component" value="Unassembled WGS sequence"/>
</dbReference>
<dbReference type="PANTHER" id="PTHR42944">
    <property type="entry name" value="ADENINE DNA GLYCOSYLASE"/>
    <property type="match status" value="1"/>
</dbReference>
<reference evidence="16 18" key="1">
    <citation type="submission" date="2007-08" db="EMBL/GenBank/DDBJ databases">
        <title>Draft genome sequence of Clostridium leptum (DSM 753).</title>
        <authorList>
            <person name="Sudarsanam P."/>
            <person name="Ley R."/>
            <person name="Guruge J."/>
            <person name="Turnbaugh P.J."/>
            <person name="Mahowald M."/>
            <person name="Liep D."/>
            <person name="Gordon J."/>
        </authorList>
    </citation>
    <scope>NUCLEOTIDE SEQUENCE [LARGE SCALE GENOMIC DNA]</scope>
    <source>
        <strain evidence="16 18">DSM 753</strain>
    </source>
</reference>
<evidence type="ECO:0000313" key="17">
    <source>
        <dbReference type="EMBL" id="PEQ24408.1"/>
    </source>
</evidence>
<keyword evidence="9 16" id="KW-0378">Hydrolase</keyword>
<dbReference type="PROSITE" id="PS01155">
    <property type="entry name" value="ENDONUCLEASE_III_2"/>
    <property type="match status" value="1"/>
</dbReference>
<evidence type="ECO:0000256" key="6">
    <source>
        <dbReference type="ARBA" id="ARBA00022485"/>
    </source>
</evidence>
<keyword evidence="19" id="KW-1185">Reference proteome</keyword>
<comment type="catalytic activity">
    <reaction evidence="1 14">
        <text>Hydrolyzes free adenine bases from 7,8-dihydro-8-oxoguanine:adenine mismatched double-stranded DNA, leaving an apurinic site.</text>
        <dbReference type="EC" id="3.2.2.31"/>
    </reaction>
</comment>
<dbReference type="GO" id="GO:0032357">
    <property type="term" value="F:oxidized purine DNA binding"/>
    <property type="evidence" value="ECO:0007669"/>
    <property type="project" value="TreeGrafter"/>
</dbReference>
<dbReference type="InterPro" id="IPR023170">
    <property type="entry name" value="HhH_base_excis_C"/>
</dbReference>
<dbReference type="InterPro" id="IPR004036">
    <property type="entry name" value="Endonuclease-III-like_CS2"/>
</dbReference>
<protein>
    <recommendedName>
        <fullName evidence="5 14">Adenine DNA glycosylase</fullName>
        <ecNumber evidence="4 14">3.2.2.31</ecNumber>
    </recommendedName>
</protein>
<dbReference type="Gene3D" id="1.10.340.30">
    <property type="entry name" value="Hypothetical protein, domain 2"/>
    <property type="match status" value="1"/>
</dbReference>
<keyword evidence="10 14" id="KW-0408">Iron</keyword>
<dbReference type="InterPro" id="IPR000445">
    <property type="entry name" value="HhH_motif"/>
</dbReference>
<dbReference type="EMBL" id="ABCB02000012">
    <property type="protein sequence ID" value="EDO62784.1"/>
    <property type="molecule type" value="Genomic_DNA"/>
</dbReference>
<dbReference type="SUPFAM" id="SSF55811">
    <property type="entry name" value="Nudix"/>
    <property type="match status" value="1"/>
</dbReference>
<evidence type="ECO:0000256" key="3">
    <source>
        <dbReference type="ARBA" id="ARBA00008343"/>
    </source>
</evidence>
<keyword evidence="8 14" id="KW-0227">DNA damage</keyword>
<dbReference type="GO" id="GO:0046872">
    <property type="term" value="F:metal ion binding"/>
    <property type="evidence" value="ECO:0007669"/>
    <property type="project" value="UniProtKB-UniRule"/>
</dbReference>
<keyword evidence="11" id="KW-0411">Iron-sulfur</keyword>
<dbReference type="GO" id="GO:0000701">
    <property type="term" value="F:purine-specific mismatch base pair DNA N-glycosylase activity"/>
    <property type="evidence" value="ECO:0007669"/>
    <property type="project" value="UniProtKB-EC"/>
</dbReference>